<comment type="caution">
    <text evidence="16">The sequence shown here is derived from an EMBL/GenBank/DDBJ whole genome shotgun (WGS) entry which is preliminary data.</text>
</comment>
<keyword evidence="13" id="KW-0028">Amino-acid biosynthesis</keyword>
<dbReference type="Pfam" id="PF00571">
    <property type="entry name" value="CBS"/>
    <property type="match status" value="1"/>
</dbReference>
<comment type="similarity">
    <text evidence="3 13">Belongs to the cysteine synthase/cystathionine beta-synthase family.</text>
</comment>
<proteinExistence type="inferred from homology"/>
<dbReference type="PROSITE" id="PS00901">
    <property type="entry name" value="CYS_SYNTHASE"/>
    <property type="match status" value="1"/>
</dbReference>
<evidence type="ECO:0000256" key="4">
    <source>
        <dbReference type="ARBA" id="ARBA00012041"/>
    </source>
</evidence>
<keyword evidence="7 13" id="KW-0198">Cysteine biosynthesis</keyword>
<evidence type="ECO:0000256" key="14">
    <source>
        <dbReference type="SAM" id="MobiDB-lite"/>
    </source>
</evidence>
<comment type="pathway">
    <text evidence="2">Amino-acid biosynthesis; L-cysteine biosynthesis; L-cysteine from L-homocysteine and L-serine: step 1/2.</text>
</comment>
<evidence type="ECO:0000256" key="11">
    <source>
        <dbReference type="ARBA" id="ARBA00047490"/>
    </source>
</evidence>
<protein>
    <recommendedName>
        <fullName evidence="9 13">Cystathionine beta-synthase</fullName>
        <ecNumber evidence="4 13">4.2.1.22</ecNumber>
    </recommendedName>
</protein>
<dbReference type="InterPro" id="IPR046353">
    <property type="entry name" value="CBS_C"/>
</dbReference>
<dbReference type="InterPro" id="IPR001216">
    <property type="entry name" value="P-phosphate_BS"/>
</dbReference>
<evidence type="ECO:0000259" key="15">
    <source>
        <dbReference type="PROSITE" id="PS51371"/>
    </source>
</evidence>
<evidence type="ECO:0000256" key="2">
    <source>
        <dbReference type="ARBA" id="ARBA00005003"/>
    </source>
</evidence>
<dbReference type="Gene3D" id="3.10.580.10">
    <property type="entry name" value="CBS-domain"/>
    <property type="match status" value="1"/>
</dbReference>
<dbReference type="Pfam" id="PF00291">
    <property type="entry name" value="PALP"/>
    <property type="match status" value="1"/>
</dbReference>
<dbReference type="InterPro" id="IPR005857">
    <property type="entry name" value="Cysta_beta_synth"/>
</dbReference>
<dbReference type="Proteomes" id="UP001642540">
    <property type="component" value="Unassembled WGS sequence"/>
</dbReference>
<dbReference type="InterPro" id="IPR046342">
    <property type="entry name" value="CBS_dom_sf"/>
</dbReference>
<dbReference type="SMART" id="SM00116">
    <property type="entry name" value="CBS"/>
    <property type="match status" value="2"/>
</dbReference>
<dbReference type="SUPFAM" id="SSF53686">
    <property type="entry name" value="Tryptophan synthase beta subunit-like PLP-dependent enzymes"/>
    <property type="match status" value="1"/>
</dbReference>
<keyword evidence="5 13" id="KW-0663">Pyridoxal phosphate</keyword>
<evidence type="ECO:0000256" key="6">
    <source>
        <dbReference type="ARBA" id="ARBA00023122"/>
    </source>
</evidence>
<dbReference type="CDD" id="cd04608">
    <property type="entry name" value="CBS_pair_CBS"/>
    <property type="match status" value="1"/>
</dbReference>
<dbReference type="EMBL" id="CAXLJM020000014">
    <property type="protein sequence ID" value="CAL8080907.1"/>
    <property type="molecule type" value="Genomic_DNA"/>
</dbReference>
<evidence type="ECO:0000256" key="13">
    <source>
        <dbReference type="RuleBase" id="RU361204"/>
    </source>
</evidence>
<dbReference type="CDD" id="cd01561">
    <property type="entry name" value="CBS_like"/>
    <property type="match status" value="1"/>
</dbReference>
<keyword evidence="6 12" id="KW-0129">CBS domain</keyword>
<evidence type="ECO:0000256" key="10">
    <source>
        <dbReference type="ARBA" id="ARBA00045425"/>
    </source>
</evidence>
<dbReference type="Gene3D" id="3.40.50.1100">
    <property type="match status" value="2"/>
</dbReference>
<dbReference type="PANTHER" id="PTHR10314">
    <property type="entry name" value="CYSTATHIONINE BETA-SYNTHASE"/>
    <property type="match status" value="1"/>
</dbReference>
<evidence type="ECO:0000256" key="9">
    <source>
        <dbReference type="ARBA" id="ARBA00026192"/>
    </source>
</evidence>
<evidence type="ECO:0000256" key="5">
    <source>
        <dbReference type="ARBA" id="ARBA00022898"/>
    </source>
</evidence>
<evidence type="ECO:0000313" key="17">
    <source>
        <dbReference type="Proteomes" id="UP001642540"/>
    </source>
</evidence>
<keyword evidence="8 13" id="KW-0456">Lyase</keyword>
<evidence type="ECO:0000256" key="8">
    <source>
        <dbReference type="ARBA" id="ARBA00023239"/>
    </source>
</evidence>
<gene>
    <name evidence="16" type="ORF">ODALV1_LOCUS4774</name>
</gene>
<dbReference type="PROSITE" id="PS51371">
    <property type="entry name" value="CBS"/>
    <property type="match status" value="1"/>
</dbReference>
<dbReference type="NCBIfam" id="TIGR01137">
    <property type="entry name" value="cysta_beta"/>
    <property type="match status" value="1"/>
</dbReference>
<feature type="domain" description="CBS" evidence="15">
    <location>
        <begin position="408"/>
        <end position="465"/>
    </location>
</feature>
<dbReference type="InterPro" id="IPR036052">
    <property type="entry name" value="TrpB-like_PALP_sf"/>
</dbReference>
<dbReference type="SUPFAM" id="SSF54631">
    <property type="entry name" value="CBS-domain pair"/>
    <property type="match status" value="1"/>
</dbReference>
<comment type="function">
    <text evidence="10">Hydro-lyase catalyzing the first step of the transsulfuration pathway, where the hydroxyl group of L-serine is displaced by L-homocysteine in a beta-replacement reaction to form L-cystathionine, the precursor of L-cysteine. This catabolic route allows the elimination of L-methionine and the toxic metabolite L-homocysteine. Also involved in the production of hydrogen sulfide, a gasotransmitter with signaling and cytoprotective effects on neurons.</text>
</comment>
<reference evidence="16 17" key="1">
    <citation type="submission" date="2024-08" db="EMBL/GenBank/DDBJ databases">
        <authorList>
            <person name="Cucini C."/>
            <person name="Frati F."/>
        </authorList>
    </citation>
    <scope>NUCLEOTIDE SEQUENCE [LARGE SCALE GENOMIC DNA]</scope>
</reference>
<sequence>MNFSRISMNPPVITAAVNGNGPVVDVPEDFIRPDLPSKCTWHQNASKTKDPSPHSKDNRDATASVLPNILHQIGNTPMVRLNKIPQARGIKCDVYVKCEFFNAGGSVKDRIALRMIEDAEKAGEIKPGYTIIEPTSGNTGIGLALAAAVKGYKCIIVMPEKMSNEKVDTLRALGAEIVRTPTSATFDAPESHISVSWRLHKQIPESIILDQYRNPGNPLAHYDTTAVEILEQCGGKVDMVVCGAGTGGTVTGIGRKVKESLPTCKVVGVDPEGSILAEPESLNKSSITAYEVEGIGYDFIPTVLDRSVVDKWYKSNDKESLQLARSLIREEGLLCGGSSGSALSCALKAIEDADLKAGQVCVVILPDGVRNYMTKFLSDQWMMERDLLPQKDITHQYWWWDTTVASLRLEAPLTILPDVPVQEAIDIMKRKGFDQMPVVDANGVILGMVTLGSLLTRVISKKIEYKDPVEGALYRQFKKVSLNMPLGKLINLLHTHHFALVTHSQIQYAGVNKDEKKKEVIIGIVTQIDLLHYISSVEEVVRHRSHSISGEP</sequence>
<comment type="catalytic activity">
    <reaction evidence="11 13">
        <text>L-homocysteine + L-serine = L,L-cystathionine + H2O</text>
        <dbReference type="Rhea" id="RHEA:10112"/>
        <dbReference type="ChEBI" id="CHEBI:15377"/>
        <dbReference type="ChEBI" id="CHEBI:33384"/>
        <dbReference type="ChEBI" id="CHEBI:58161"/>
        <dbReference type="ChEBI" id="CHEBI:58199"/>
        <dbReference type="EC" id="4.2.1.22"/>
    </reaction>
</comment>
<comment type="cofactor">
    <cofactor evidence="1 13">
        <name>pyridoxal 5'-phosphate</name>
        <dbReference type="ChEBI" id="CHEBI:597326"/>
    </cofactor>
</comment>
<keyword evidence="17" id="KW-1185">Reference proteome</keyword>
<evidence type="ECO:0000256" key="12">
    <source>
        <dbReference type="PROSITE-ProRule" id="PRU00703"/>
    </source>
</evidence>
<feature type="compositionally biased region" description="Basic and acidic residues" evidence="14">
    <location>
        <begin position="47"/>
        <end position="60"/>
    </location>
</feature>
<dbReference type="EC" id="4.2.1.22" evidence="4 13"/>
<name>A0ABP1Q152_9HEXA</name>
<feature type="region of interest" description="Disordered" evidence="14">
    <location>
        <begin position="37"/>
        <end position="60"/>
    </location>
</feature>
<dbReference type="InterPro" id="IPR001926">
    <property type="entry name" value="TrpB-like_PALP"/>
</dbReference>
<evidence type="ECO:0000256" key="3">
    <source>
        <dbReference type="ARBA" id="ARBA00007103"/>
    </source>
</evidence>
<dbReference type="InterPro" id="IPR050214">
    <property type="entry name" value="Cys_Synth/Cystath_Beta-Synth"/>
</dbReference>
<dbReference type="InterPro" id="IPR000644">
    <property type="entry name" value="CBS_dom"/>
</dbReference>
<accession>A0ABP1Q152</accession>
<evidence type="ECO:0000256" key="7">
    <source>
        <dbReference type="ARBA" id="ARBA00023192"/>
    </source>
</evidence>
<organism evidence="16 17">
    <name type="scientific">Orchesella dallaii</name>
    <dbReference type="NCBI Taxonomy" id="48710"/>
    <lineage>
        <taxon>Eukaryota</taxon>
        <taxon>Metazoa</taxon>
        <taxon>Ecdysozoa</taxon>
        <taxon>Arthropoda</taxon>
        <taxon>Hexapoda</taxon>
        <taxon>Collembola</taxon>
        <taxon>Entomobryomorpha</taxon>
        <taxon>Entomobryoidea</taxon>
        <taxon>Orchesellidae</taxon>
        <taxon>Orchesellinae</taxon>
        <taxon>Orchesella</taxon>
    </lineage>
</organism>
<evidence type="ECO:0000313" key="16">
    <source>
        <dbReference type="EMBL" id="CAL8080907.1"/>
    </source>
</evidence>
<evidence type="ECO:0000256" key="1">
    <source>
        <dbReference type="ARBA" id="ARBA00001933"/>
    </source>
</evidence>